<dbReference type="InterPro" id="IPR016181">
    <property type="entry name" value="Acyl_CoA_acyltransferase"/>
</dbReference>
<organism evidence="2 3">
    <name type="scientific">Thalassotalea castellviae</name>
    <dbReference type="NCBI Taxonomy" id="3075612"/>
    <lineage>
        <taxon>Bacteria</taxon>
        <taxon>Pseudomonadati</taxon>
        <taxon>Pseudomonadota</taxon>
        <taxon>Gammaproteobacteria</taxon>
        <taxon>Alteromonadales</taxon>
        <taxon>Colwelliaceae</taxon>
        <taxon>Thalassotalea</taxon>
    </lineage>
</organism>
<keyword evidence="2" id="KW-0808">Transferase</keyword>
<evidence type="ECO:0000313" key="3">
    <source>
        <dbReference type="Proteomes" id="UP001266357"/>
    </source>
</evidence>
<dbReference type="RefSeq" id="WP_311584533.1">
    <property type="nucleotide sequence ID" value="NZ_JAVRIF010000012.1"/>
</dbReference>
<comment type="caution">
    <text evidence="2">The sequence shown here is derived from an EMBL/GenBank/DDBJ whole genome shotgun (WGS) entry which is preliminary data.</text>
</comment>
<dbReference type="Pfam" id="PF00583">
    <property type="entry name" value="Acetyltransf_1"/>
    <property type="match status" value="1"/>
</dbReference>
<evidence type="ECO:0000259" key="1">
    <source>
        <dbReference type="PROSITE" id="PS51186"/>
    </source>
</evidence>
<protein>
    <submittedName>
        <fullName evidence="2">GNAT family N-acetyltransferase</fullName>
        <ecNumber evidence="2">2.3.1.-</ecNumber>
    </submittedName>
</protein>
<accession>A0ABU3A5R7</accession>
<dbReference type="EC" id="2.3.1.-" evidence="2"/>
<gene>
    <name evidence="2" type="ORF">RM573_16370</name>
</gene>
<dbReference type="GO" id="GO:0016746">
    <property type="term" value="F:acyltransferase activity"/>
    <property type="evidence" value="ECO:0007669"/>
    <property type="project" value="UniProtKB-KW"/>
</dbReference>
<reference evidence="2 3" key="1">
    <citation type="submission" date="2023-09" db="EMBL/GenBank/DDBJ databases">
        <authorList>
            <person name="Rey-Velasco X."/>
        </authorList>
    </citation>
    <scope>NUCLEOTIDE SEQUENCE [LARGE SCALE GENOMIC DNA]</scope>
    <source>
        <strain evidence="2 3">W431</strain>
    </source>
</reference>
<evidence type="ECO:0000313" key="2">
    <source>
        <dbReference type="EMBL" id="MDT0605180.1"/>
    </source>
</evidence>
<feature type="domain" description="N-acetyltransferase" evidence="1">
    <location>
        <begin position="39"/>
        <end position="206"/>
    </location>
</feature>
<dbReference type="InterPro" id="IPR000182">
    <property type="entry name" value="GNAT_dom"/>
</dbReference>
<name>A0ABU3A5R7_9GAMM</name>
<sequence>MSLQVEFNKPEIKSVLDWQLIQEINVLNQDNMIIAKAEIELITLNKHRDALKSYALIDEQEGSTDWELPLNLYFKEQNLTAELCEKLSVKADVKKAKTHLLLEAISVLPAYRNQGIAKLLLEEIAKHYPKVQSITALTMPLKLFVDAEHCEEQEVKAYYQQLELENDETTSEQLGEFFDHNNFIEYQVDEALLNEPLAFSFYITAPDKIKN</sequence>
<proteinExistence type="predicted"/>
<dbReference type="SUPFAM" id="SSF55729">
    <property type="entry name" value="Acyl-CoA N-acyltransferases (Nat)"/>
    <property type="match status" value="1"/>
</dbReference>
<keyword evidence="3" id="KW-1185">Reference proteome</keyword>
<dbReference type="Proteomes" id="UP001266357">
    <property type="component" value="Unassembled WGS sequence"/>
</dbReference>
<dbReference type="EMBL" id="JAVRIF010000012">
    <property type="protein sequence ID" value="MDT0605180.1"/>
    <property type="molecule type" value="Genomic_DNA"/>
</dbReference>
<keyword evidence="2" id="KW-0012">Acyltransferase</keyword>
<dbReference type="CDD" id="cd04301">
    <property type="entry name" value="NAT_SF"/>
    <property type="match status" value="1"/>
</dbReference>
<dbReference type="PROSITE" id="PS51186">
    <property type="entry name" value="GNAT"/>
    <property type="match status" value="1"/>
</dbReference>
<dbReference type="Gene3D" id="3.40.630.30">
    <property type="match status" value="1"/>
</dbReference>